<accession>A0A026VY71</accession>
<dbReference type="Proteomes" id="UP000053097">
    <property type="component" value="Unassembled WGS sequence"/>
</dbReference>
<feature type="non-terminal residue" evidence="2">
    <location>
        <position position="1"/>
    </location>
</feature>
<dbReference type="AlphaFoldDB" id="A0A026VY71"/>
<gene>
    <name evidence="2" type="ORF">X777_15247</name>
</gene>
<feature type="region of interest" description="Disordered" evidence="1">
    <location>
        <begin position="33"/>
        <end position="52"/>
    </location>
</feature>
<organism evidence="2 3">
    <name type="scientific">Ooceraea biroi</name>
    <name type="common">Clonal raider ant</name>
    <name type="synonym">Cerapachys biroi</name>
    <dbReference type="NCBI Taxonomy" id="2015173"/>
    <lineage>
        <taxon>Eukaryota</taxon>
        <taxon>Metazoa</taxon>
        <taxon>Ecdysozoa</taxon>
        <taxon>Arthropoda</taxon>
        <taxon>Hexapoda</taxon>
        <taxon>Insecta</taxon>
        <taxon>Pterygota</taxon>
        <taxon>Neoptera</taxon>
        <taxon>Endopterygota</taxon>
        <taxon>Hymenoptera</taxon>
        <taxon>Apocrita</taxon>
        <taxon>Aculeata</taxon>
        <taxon>Formicoidea</taxon>
        <taxon>Formicidae</taxon>
        <taxon>Dorylinae</taxon>
        <taxon>Ooceraea</taxon>
    </lineage>
</organism>
<evidence type="ECO:0000313" key="3">
    <source>
        <dbReference type="Proteomes" id="UP000053097"/>
    </source>
</evidence>
<dbReference type="EMBL" id="KK107785">
    <property type="protein sequence ID" value="EZA47814.1"/>
    <property type="molecule type" value="Genomic_DNA"/>
</dbReference>
<keyword evidence="3" id="KW-1185">Reference proteome</keyword>
<proteinExistence type="predicted"/>
<protein>
    <submittedName>
        <fullName evidence="2">Uncharacterized protein</fullName>
    </submittedName>
</protein>
<evidence type="ECO:0000313" key="2">
    <source>
        <dbReference type="EMBL" id="EZA47814.1"/>
    </source>
</evidence>
<evidence type="ECO:0000256" key="1">
    <source>
        <dbReference type="SAM" id="MobiDB-lite"/>
    </source>
</evidence>
<name>A0A026VY71_OOCBI</name>
<sequence>AGRTVASSISLKLASRNFRHFLFFASPRSVGHPLPPLPTTKPTNQPTGPRTNRRLRSQIIPAREILPSLFASTPLHLSAAAEILPKCTSELMRMPLYVLLHDYQTCLRTSAHKVVVCHLKNDGRTNKV</sequence>
<reference evidence="2 3" key="1">
    <citation type="journal article" date="2014" name="Curr. Biol.">
        <title>The genome of the clonal raider ant Cerapachys biroi.</title>
        <authorList>
            <person name="Oxley P.R."/>
            <person name="Ji L."/>
            <person name="Fetter-Pruneda I."/>
            <person name="McKenzie S.K."/>
            <person name="Li C."/>
            <person name="Hu H."/>
            <person name="Zhang G."/>
            <person name="Kronauer D.J."/>
        </authorList>
    </citation>
    <scope>NUCLEOTIDE SEQUENCE [LARGE SCALE GENOMIC DNA]</scope>
</reference>